<name>A0A8J7AEB1_9CYAN</name>
<sequence>MPTVFNDNGFRGMVYPNDHDPVHVHAYKRGSQAKINAKTLELIAVMGEYSKKDLKKAKQLTAKYQAVIFEKWEELYG</sequence>
<dbReference type="InterPro" id="IPR025427">
    <property type="entry name" value="DUF4160"/>
</dbReference>
<dbReference type="Pfam" id="PF13711">
    <property type="entry name" value="DUF4160"/>
    <property type="match status" value="1"/>
</dbReference>
<dbReference type="Proteomes" id="UP000636505">
    <property type="component" value="Unassembled WGS sequence"/>
</dbReference>
<reference evidence="1" key="1">
    <citation type="submission" date="2020-10" db="EMBL/GenBank/DDBJ databases">
        <authorList>
            <person name="Castelo-Branco R."/>
            <person name="Eusebio N."/>
            <person name="Adriana R."/>
            <person name="Vieira A."/>
            <person name="Brugerolle De Fraissinette N."/>
            <person name="Rezende De Castro R."/>
            <person name="Schneider M.P."/>
            <person name="Vasconcelos V."/>
            <person name="Leao P.N."/>
        </authorList>
    </citation>
    <scope>NUCLEOTIDE SEQUENCE</scope>
    <source>
        <strain evidence="1">LEGE 07310</strain>
    </source>
</reference>
<proteinExistence type="predicted"/>
<dbReference type="AlphaFoldDB" id="A0A8J7AEB1"/>
<keyword evidence="2" id="KW-1185">Reference proteome</keyword>
<evidence type="ECO:0000313" key="1">
    <source>
        <dbReference type="EMBL" id="MBE9075808.1"/>
    </source>
</evidence>
<organism evidence="1 2">
    <name type="scientific">Vasconcelosia minhoensis LEGE 07310</name>
    <dbReference type="NCBI Taxonomy" id="915328"/>
    <lineage>
        <taxon>Bacteria</taxon>
        <taxon>Bacillati</taxon>
        <taxon>Cyanobacteriota</taxon>
        <taxon>Cyanophyceae</taxon>
        <taxon>Nodosilineales</taxon>
        <taxon>Cymatolegaceae</taxon>
        <taxon>Vasconcelosia</taxon>
        <taxon>Vasconcelosia minhoensis</taxon>
    </lineage>
</organism>
<dbReference type="RefSeq" id="WP_193904466.1">
    <property type="nucleotide sequence ID" value="NZ_JADEXG010000001.1"/>
</dbReference>
<protein>
    <submittedName>
        <fullName evidence="1">DUF4160 domain-containing protein</fullName>
    </submittedName>
</protein>
<accession>A0A8J7AEB1</accession>
<comment type="caution">
    <text evidence="1">The sequence shown here is derived from an EMBL/GenBank/DDBJ whole genome shotgun (WGS) entry which is preliminary data.</text>
</comment>
<gene>
    <name evidence="1" type="ORF">IQ241_00580</name>
</gene>
<evidence type="ECO:0000313" key="2">
    <source>
        <dbReference type="Proteomes" id="UP000636505"/>
    </source>
</evidence>
<dbReference type="EMBL" id="JADEXG010000001">
    <property type="protein sequence ID" value="MBE9075808.1"/>
    <property type="molecule type" value="Genomic_DNA"/>
</dbReference>